<keyword evidence="1" id="KW-1133">Transmembrane helix</keyword>
<name>A0A0G0GCW6_9BACT</name>
<organism evidence="2 3">
    <name type="scientific">Candidatus Nomurabacteria bacterium GW2011_GWA1_36_15</name>
    <dbReference type="NCBI Taxonomy" id="1618728"/>
    <lineage>
        <taxon>Bacteria</taxon>
        <taxon>Candidatus Nomuraibacteriota</taxon>
    </lineage>
</organism>
<dbReference type="EMBL" id="LBRM01000013">
    <property type="protein sequence ID" value="KKP97650.1"/>
    <property type="molecule type" value="Genomic_DNA"/>
</dbReference>
<sequence>MDEELNKKIEEQGLKIDAIYKSVEKTRKYFLIIIWITILGVVLPMIGLAFVIPSFLSNYTNSLDNFGI</sequence>
<keyword evidence="1" id="KW-0812">Transmembrane</keyword>
<accession>A0A0G0GCW6</accession>
<proteinExistence type="predicted"/>
<comment type="caution">
    <text evidence="2">The sequence shown here is derived from an EMBL/GenBank/DDBJ whole genome shotgun (WGS) entry which is preliminary data.</text>
</comment>
<dbReference type="Proteomes" id="UP000034606">
    <property type="component" value="Unassembled WGS sequence"/>
</dbReference>
<evidence type="ECO:0000313" key="3">
    <source>
        <dbReference type="Proteomes" id="UP000034606"/>
    </source>
</evidence>
<feature type="transmembrane region" description="Helical" evidence="1">
    <location>
        <begin position="29"/>
        <end position="56"/>
    </location>
</feature>
<protein>
    <submittedName>
        <fullName evidence="2">Uncharacterized protein</fullName>
    </submittedName>
</protein>
<evidence type="ECO:0000313" key="2">
    <source>
        <dbReference type="EMBL" id="KKP97650.1"/>
    </source>
</evidence>
<keyword evidence="1" id="KW-0472">Membrane</keyword>
<gene>
    <name evidence="2" type="ORF">US05_C0013G0007</name>
</gene>
<reference evidence="2 3" key="1">
    <citation type="journal article" date="2015" name="Nature">
        <title>rRNA introns, odd ribosomes, and small enigmatic genomes across a large radiation of phyla.</title>
        <authorList>
            <person name="Brown C.T."/>
            <person name="Hug L.A."/>
            <person name="Thomas B.C."/>
            <person name="Sharon I."/>
            <person name="Castelle C.J."/>
            <person name="Singh A."/>
            <person name="Wilkins M.J."/>
            <person name="Williams K.H."/>
            <person name="Banfield J.F."/>
        </authorList>
    </citation>
    <scope>NUCLEOTIDE SEQUENCE [LARGE SCALE GENOMIC DNA]</scope>
</reference>
<dbReference type="AlphaFoldDB" id="A0A0G0GCW6"/>
<evidence type="ECO:0000256" key="1">
    <source>
        <dbReference type="SAM" id="Phobius"/>
    </source>
</evidence>